<dbReference type="Gene3D" id="6.10.140.1460">
    <property type="match status" value="1"/>
</dbReference>
<keyword evidence="9" id="KW-0223">Dioxygenase</keyword>
<dbReference type="EnsemblMetazoa" id="AALFPA23_024017.R35809">
    <property type="protein sequence ID" value="AALFPA23_024017.P35809"/>
    <property type="gene ID" value="AALFPA23_024017"/>
</dbReference>
<dbReference type="InterPro" id="IPR006620">
    <property type="entry name" value="Pro_4_hyd_alph"/>
</dbReference>
<sequence length="521" mass="59725">MAVKCFSLLLLGSLLLISVQSHGTSEFYTSVANLVDLLDSEQNILSRLDKYIRLSEEKVKFLKKQKEQIKNEIKDASKDPISFVSNPINAFLLMKRLVDDYKKIDDLMQMGLDVHLFDDSIKQPSQNDYKGVVEGLGHLQDLYKMKAEDLAQGEILGQVKARELASNECYTIGAILSQTKQYDHSIAWLKEALRRWSLESSKSISKLEILDFLSYSLAEDGQYEEALKYTNQLLKLDPKNESTLKKKEVVEQWLKHIEENGPNHRPSKPYRGLYEPLCRGEYQRSPADVANLRCRYESKRSPFLRIAPFRMEEASLDPYIVIYHNAISDKEISTILQISKPLLSRSMVGESFSKEVSKERTSQNGWLADHDHEVVKVLSLRTEDMTGLDRRSYESLQVNNYGIGGFYLPHFDWVRTNGTEEPYKDMGLGNRIATLMYYLSDVEQGGATVFPQIGVGVFPKKGSAIFWYNLLPDGRGDERTLHGACPVLLGSKWVANKWIHQYHQEFRRPCDLQPNKAYKLT</sequence>
<dbReference type="InterPro" id="IPR011990">
    <property type="entry name" value="TPR-like_helical_dom_sf"/>
</dbReference>
<dbReference type="PANTHER" id="PTHR10869">
    <property type="entry name" value="PROLYL 4-HYDROXYLASE ALPHA SUBUNIT"/>
    <property type="match status" value="1"/>
</dbReference>
<evidence type="ECO:0000313" key="18">
    <source>
        <dbReference type="Proteomes" id="UP000069940"/>
    </source>
</evidence>
<evidence type="ECO:0000256" key="11">
    <source>
        <dbReference type="ARBA" id="ARBA00023004"/>
    </source>
</evidence>
<reference evidence="17" key="2">
    <citation type="submission" date="2025-05" db="UniProtKB">
        <authorList>
            <consortium name="EnsemblMetazoa"/>
        </authorList>
    </citation>
    <scope>IDENTIFICATION</scope>
    <source>
        <strain evidence="17">Foshan</strain>
    </source>
</reference>
<feature type="repeat" description="TPR" evidence="13">
    <location>
        <begin position="207"/>
        <end position="240"/>
    </location>
</feature>
<feature type="domain" description="Fe2OG dioxygenase" evidence="16">
    <location>
        <begin position="392"/>
        <end position="501"/>
    </location>
</feature>
<evidence type="ECO:0000256" key="6">
    <source>
        <dbReference type="ARBA" id="ARBA00022723"/>
    </source>
</evidence>
<dbReference type="Gene3D" id="1.25.40.10">
    <property type="entry name" value="Tetratricopeptide repeat domain"/>
    <property type="match status" value="1"/>
</dbReference>
<evidence type="ECO:0000256" key="7">
    <source>
        <dbReference type="ARBA" id="ARBA00022824"/>
    </source>
</evidence>
<dbReference type="PROSITE" id="PS50005">
    <property type="entry name" value="TPR"/>
    <property type="match status" value="1"/>
</dbReference>
<feature type="chain" id="PRO_5045433639" description="procollagen-proline 4-dioxygenase" evidence="15">
    <location>
        <begin position="22"/>
        <end position="521"/>
    </location>
</feature>
<evidence type="ECO:0000256" key="3">
    <source>
        <dbReference type="ARBA" id="ARBA00004319"/>
    </source>
</evidence>
<dbReference type="SMART" id="SM00702">
    <property type="entry name" value="P4Hc"/>
    <property type="match status" value="1"/>
</dbReference>
<dbReference type="InterPro" id="IPR019734">
    <property type="entry name" value="TPR_rpt"/>
</dbReference>
<dbReference type="InterPro" id="IPR044862">
    <property type="entry name" value="Pro_4_hyd_alph_FE2OG_OXY"/>
</dbReference>
<dbReference type="InterPro" id="IPR059068">
    <property type="entry name" value="TPR_P4H"/>
</dbReference>
<keyword evidence="6" id="KW-0479">Metal-binding</keyword>
<dbReference type="PROSITE" id="PS51471">
    <property type="entry name" value="FE2OG_OXY"/>
    <property type="match status" value="1"/>
</dbReference>
<evidence type="ECO:0000256" key="14">
    <source>
        <dbReference type="SAM" id="Coils"/>
    </source>
</evidence>
<evidence type="ECO:0000313" key="17">
    <source>
        <dbReference type="EnsemblMetazoa" id="AALFPA23_024017.P35809"/>
    </source>
</evidence>
<comment type="subcellular location">
    <subcellularLocation>
        <location evidence="3">Endoplasmic reticulum lumen</location>
    </subcellularLocation>
</comment>
<keyword evidence="10" id="KW-0560">Oxidoreductase</keyword>
<dbReference type="Gene3D" id="2.60.120.620">
    <property type="entry name" value="q2cbj1_9rhob like domain"/>
    <property type="match status" value="1"/>
</dbReference>
<evidence type="ECO:0000256" key="1">
    <source>
        <dbReference type="ARBA" id="ARBA00001961"/>
    </source>
</evidence>
<evidence type="ECO:0000256" key="15">
    <source>
        <dbReference type="SAM" id="SignalP"/>
    </source>
</evidence>
<dbReference type="EC" id="1.14.11.2" evidence="5"/>
<evidence type="ECO:0000256" key="8">
    <source>
        <dbReference type="ARBA" id="ARBA00022896"/>
    </source>
</evidence>
<keyword evidence="18" id="KW-1185">Reference proteome</keyword>
<keyword evidence="12" id="KW-0325">Glycoprotein</keyword>
<proteinExistence type="inferred from homology"/>
<feature type="coiled-coil region" evidence="14">
    <location>
        <begin position="52"/>
        <end position="79"/>
    </location>
</feature>
<reference evidence="18" key="1">
    <citation type="journal article" date="2015" name="Proc. Natl. Acad. Sci. U.S.A.">
        <title>Genome sequence of the Asian Tiger mosquito, Aedes albopictus, reveals insights into its biology, genetics, and evolution.</title>
        <authorList>
            <person name="Chen X.G."/>
            <person name="Jiang X."/>
            <person name="Gu J."/>
            <person name="Xu M."/>
            <person name="Wu Y."/>
            <person name="Deng Y."/>
            <person name="Zhang C."/>
            <person name="Bonizzoni M."/>
            <person name="Dermauw W."/>
            <person name="Vontas J."/>
            <person name="Armbruster P."/>
            <person name="Huang X."/>
            <person name="Yang Y."/>
            <person name="Zhang H."/>
            <person name="He W."/>
            <person name="Peng H."/>
            <person name="Liu Y."/>
            <person name="Wu K."/>
            <person name="Chen J."/>
            <person name="Lirakis M."/>
            <person name="Topalis P."/>
            <person name="Van Leeuwen T."/>
            <person name="Hall A.B."/>
            <person name="Jiang X."/>
            <person name="Thorpe C."/>
            <person name="Mueller R.L."/>
            <person name="Sun C."/>
            <person name="Waterhouse R.M."/>
            <person name="Yan G."/>
            <person name="Tu Z.J."/>
            <person name="Fang X."/>
            <person name="James A.A."/>
        </authorList>
    </citation>
    <scope>NUCLEOTIDE SEQUENCE [LARGE SCALE GENOMIC DNA]</scope>
    <source>
        <strain evidence="18">Foshan</strain>
    </source>
</reference>
<dbReference type="RefSeq" id="XP_019552005.3">
    <property type="nucleotide sequence ID" value="XM_019696460.3"/>
</dbReference>
<dbReference type="Pfam" id="PF13640">
    <property type="entry name" value="2OG-FeII_Oxy_3"/>
    <property type="match status" value="1"/>
</dbReference>
<dbReference type="Pfam" id="PF23558">
    <property type="entry name" value="TPR_P4H"/>
    <property type="match status" value="1"/>
</dbReference>
<evidence type="ECO:0000256" key="13">
    <source>
        <dbReference type="PROSITE-ProRule" id="PRU00339"/>
    </source>
</evidence>
<dbReference type="PANTHER" id="PTHR10869:SF244">
    <property type="entry name" value="PROLYL 4-HYDROXYLASE SUBUNIT ALPHA-2"/>
    <property type="match status" value="1"/>
</dbReference>
<evidence type="ECO:0000256" key="10">
    <source>
        <dbReference type="ARBA" id="ARBA00023002"/>
    </source>
</evidence>
<dbReference type="SUPFAM" id="SSF48452">
    <property type="entry name" value="TPR-like"/>
    <property type="match status" value="1"/>
</dbReference>
<comment type="function">
    <text evidence="2">Catalyzes the post-translational formation of 4-hydroxyproline in -Xaa-Pro-Gly- sequences in collagens and other proteins.</text>
</comment>
<keyword evidence="13" id="KW-0802">TPR repeat</keyword>
<organism evidence="17 18">
    <name type="scientific">Aedes albopictus</name>
    <name type="common">Asian tiger mosquito</name>
    <name type="synonym">Stegomyia albopicta</name>
    <dbReference type="NCBI Taxonomy" id="7160"/>
    <lineage>
        <taxon>Eukaryota</taxon>
        <taxon>Metazoa</taxon>
        <taxon>Ecdysozoa</taxon>
        <taxon>Arthropoda</taxon>
        <taxon>Hexapoda</taxon>
        <taxon>Insecta</taxon>
        <taxon>Pterygota</taxon>
        <taxon>Neoptera</taxon>
        <taxon>Endopterygota</taxon>
        <taxon>Diptera</taxon>
        <taxon>Nematocera</taxon>
        <taxon>Culicoidea</taxon>
        <taxon>Culicidae</taxon>
        <taxon>Culicinae</taxon>
        <taxon>Aedini</taxon>
        <taxon>Aedes</taxon>
        <taxon>Stegomyia</taxon>
    </lineage>
</organism>
<feature type="signal peptide" evidence="15">
    <location>
        <begin position="1"/>
        <end position="21"/>
    </location>
</feature>
<evidence type="ECO:0000256" key="4">
    <source>
        <dbReference type="ARBA" id="ARBA00006511"/>
    </source>
</evidence>
<dbReference type="GeneID" id="109421884"/>
<keyword evidence="14" id="KW-0175">Coiled coil</keyword>
<comment type="cofactor">
    <cofactor evidence="1">
        <name>L-ascorbate</name>
        <dbReference type="ChEBI" id="CHEBI:38290"/>
    </cofactor>
</comment>
<dbReference type="InterPro" id="IPR013547">
    <property type="entry name" value="P4H_N"/>
</dbReference>
<dbReference type="InterPro" id="IPR005123">
    <property type="entry name" value="Oxoglu/Fe-dep_dioxygenase_dom"/>
</dbReference>
<evidence type="ECO:0000256" key="2">
    <source>
        <dbReference type="ARBA" id="ARBA00002035"/>
    </source>
</evidence>
<accession>A0ABM2A386</accession>
<evidence type="ECO:0000256" key="12">
    <source>
        <dbReference type="ARBA" id="ARBA00023180"/>
    </source>
</evidence>
<evidence type="ECO:0000256" key="9">
    <source>
        <dbReference type="ARBA" id="ARBA00022964"/>
    </source>
</evidence>
<evidence type="ECO:0000256" key="5">
    <source>
        <dbReference type="ARBA" id="ARBA00012269"/>
    </source>
</evidence>
<keyword evidence="15" id="KW-0732">Signal</keyword>
<name>A0ABM2A386_AEDAL</name>
<keyword evidence="11" id="KW-0408">Iron</keyword>
<keyword evidence="8" id="KW-0847">Vitamin C</keyword>
<dbReference type="Pfam" id="PF08336">
    <property type="entry name" value="P4Ha_N"/>
    <property type="match status" value="1"/>
</dbReference>
<dbReference type="InterPro" id="IPR045054">
    <property type="entry name" value="P4HA-like"/>
</dbReference>
<evidence type="ECO:0000259" key="16">
    <source>
        <dbReference type="PROSITE" id="PS51471"/>
    </source>
</evidence>
<keyword evidence="7" id="KW-0256">Endoplasmic reticulum</keyword>
<dbReference type="Proteomes" id="UP000069940">
    <property type="component" value="Unassembled WGS sequence"/>
</dbReference>
<comment type="similarity">
    <text evidence="4">Belongs to the P4HA family.</text>
</comment>
<protein>
    <recommendedName>
        <fullName evidence="5">procollagen-proline 4-dioxygenase</fullName>
        <ecNumber evidence="5">1.14.11.2</ecNumber>
    </recommendedName>
</protein>